<protein>
    <submittedName>
        <fullName evidence="3">Uncharacterized protein</fullName>
    </submittedName>
</protein>
<feature type="compositionally biased region" description="Polar residues" evidence="2">
    <location>
        <begin position="318"/>
        <end position="336"/>
    </location>
</feature>
<comment type="caution">
    <text evidence="3">The sequence shown here is derived from an EMBL/GenBank/DDBJ whole genome shotgun (WGS) entry which is preliminary data.</text>
</comment>
<proteinExistence type="predicted"/>
<feature type="compositionally biased region" description="Basic and acidic residues" evidence="2">
    <location>
        <begin position="342"/>
        <end position="357"/>
    </location>
</feature>
<keyword evidence="4" id="KW-1185">Reference proteome</keyword>
<reference evidence="3 4" key="1">
    <citation type="submission" date="2018-12" db="EMBL/GenBank/DDBJ databases">
        <title>Genome sequence and assembly of Colletotrichum trifolii.</title>
        <authorList>
            <person name="Gan P."/>
            <person name="Shirasu K."/>
        </authorList>
    </citation>
    <scope>NUCLEOTIDE SEQUENCE [LARGE SCALE GENOMIC DNA]</scope>
    <source>
        <strain evidence="3 4">543-2</strain>
    </source>
</reference>
<feature type="compositionally biased region" description="Low complexity" evidence="2">
    <location>
        <begin position="224"/>
        <end position="242"/>
    </location>
</feature>
<evidence type="ECO:0000313" key="4">
    <source>
        <dbReference type="Proteomes" id="UP000295703"/>
    </source>
</evidence>
<keyword evidence="1" id="KW-0175">Coiled coil</keyword>
<gene>
    <name evidence="3" type="ORF">CTRI78_v000981</name>
</gene>
<evidence type="ECO:0000313" key="3">
    <source>
        <dbReference type="EMBL" id="TDZ74222.1"/>
    </source>
</evidence>
<dbReference type="EMBL" id="RYZW01000005">
    <property type="protein sequence ID" value="TDZ74222.1"/>
    <property type="molecule type" value="Genomic_DNA"/>
</dbReference>
<evidence type="ECO:0000256" key="1">
    <source>
        <dbReference type="SAM" id="Coils"/>
    </source>
</evidence>
<feature type="coiled-coil region" evidence="1">
    <location>
        <begin position="29"/>
        <end position="123"/>
    </location>
</feature>
<dbReference type="STRING" id="5466.A0A4R8S021"/>
<dbReference type="AlphaFoldDB" id="A0A4R8S021"/>
<dbReference type="Proteomes" id="UP000295703">
    <property type="component" value="Unassembled WGS sequence"/>
</dbReference>
<feature type="region of interest" description="Disordered" evidence="2">
    <location>
        <begin position="178"/>
        <end position="250"/>
    </location>
</feature>
<sequence length="418" mass="47797">MGDFARWFVTGDNGLMQEFERFMVEQIVGEAFELHKKQEEERVRREEEEKNLAEARRFQVYNLSVKYFYRWRETARNLRLSKLRRQEREEYRRIQKEMREEESKKKKKAAQVAEARRKALERDGVDSVEELRELLQLKKDREPQMDAQAEAEALLATGILSGVANERDAISTIVGVPSFADPVPPPPASSTPSLSRSTSSSKPRGAKTRALMEEFSKTSNFRKSLPPMSSHSTSSRFSASESPQKRVSKVSDRWRLKAMGLVTMPDGSALPEAIANDILYNGKRYDGLGSFGLDSSTRRGRSVSADLNHAAEARKRFSQSLNGRSPSRQTNGTSPLSKRKRSIDDVNEGRTVDERITKRASSNTEIDRLLREAKENRESLRSSRVDLDEGAVWFREQNEMMQVEEMSRRSTPWGKEGH</sequence>
<feature type="region of interest" description="Disordered" evidence="2">
    <location>
        <begin position="314"/>
        <end position="359"/>
    </location>
</feature>
<evidence type="ECO:0000256" key="2">
    <source>
        <dbReference type="SAM" id="MobiDB-lite"/>
    </source>
</evidence>
<organism evidence="3 4">
    <name type="scientific">Colletotrichum trifolii</name>
    <dbReference type="NCBI Taxonomy" id="5466"/>
    <lineage>
        <taxon>Eukaryota</taxon>
        <taxon>Fungi</taxon>
        <taxon>Dikarya</taxon>
        <taxon>Ascomycota</taxon>
        <taxon>Pezizomycotina</taxon>
        <taxon>Sordariomycetes</taxon>
        <taxon>Hypocreomycetidae</taxon>
        <taxon>Glomerellales</taxon>
        <taxon>Glomerellaceae</taxon>
        <taxon>Colletotrichum</taxon>
        <taxon>Colletotrichum orbiculare species complex</taxon>
    </lineage>
</organism>
<feature type="compositionally biased region" description="Low complexity" evidence="2">
    <location>
        <begin position="190"/>
        <end position="203"/>
    </location>
</feature>
<accession>A0A4R8S021</accession>
<name>A0A4R8S021_COLTR</name>